<evidence type="ECO:0000256" key="1">
    <source>
        <dbReference type="SAM" id="MobiDB-lite"/>
    </source>
</evidence>
<feature type="region of interest" description="Disordered" evidence="1">
    <location>
        <begin position="608"/>
        <end position="723"/>
    </location>
</feature>
<dbReference type="AlphaFoldDB" id="A0A139IH32"/>
<evidence type="ECO:0000313" key="2">
    <source>
        <dbReference type="EMBL" id="KXT14000.1"/>
    </source>
</evidence>
<comment type="caution">
    <text evidence="2">The sequence shown here is derived from an EMBL/GenBank/DDBJ whole genome shotgun (WGS) entry which is preliminary data.</text>
</comment>
<reference evidence="2 3" key="1">
    <citation type="submission" date="2015-07" db="EMBL/GenBank/DDBJ databases">
        <title>Comparative genomics of the Sigatoka disease complex on banana suggests a link between parallel evolutionary changes in Pseudocercospora fijiensis and Pseudocercospora eumusae and increased virulence on the banana host.</title>
        <authorList>
            <person name="Chang T.-C."/>
            <person name="Salvucci A."/>
            <person name="Crous P.W."/>
            <person name="Stergiopoulos I."/>
        </authorList>
    </citation>
    <scope>NUCLEOTIDE SEQUENCE [LARGE SCALE GENOMIC DNA]</scope>
    <source>
        <strain evidence="2 3">CBS 116634</strain>
    </source>
</reference>
<gene>
    <name evidence="2" type="ORF">AC579_8860</name>
</gene>
<sequence>MAFSVISVTSERPHPSHSFARRSDVHFHCTAVFVGMRSRTSIFSILFSFLLQFSAASSSAAAAIGDYIAAGLRKDASSTTIGRSNSLSTSTYFTAYRNTTTNTLFTNSSDHAALISSTPSSSRTSISSHSMETTPSTSSFAPALSVNTSIFNSTTVPTSTTSNSSIHRFMNLAVPSVGAQNLTHSNSSRNASLDDSCWNSWSSHWSLLDPVKTTYVTTAVSTDIQPVTSDSSTAFWYVTVVQLTTITQFDGAHAIATSAFTDTETYSFPSTTTVAINTVTETITTSVSAPTEGITQPPCALPSFVPECQSSWDSYESWNWQLASGLAQPECVPRTIGTIQPNQTCVGEWLKYWWDQGTSKSSVGPAPSCTQATVTGEYCSKEISRFLLSNSLARISRTLAGWTVTTMSDNSTATVWPPDRSFAPGCTMGCQKCRITGSSVELFWWPPQTAADDGLPVTAVGFGTTFTSPTVYISFDTLFASDSCSGVGKTYSSTILAIPNSKDISSLWGMSLVNGLQSTAAFNYTDLLHTDPVPTSIFNRQPRCVSSWWWQSTIAGPIDEYDCNKDYPWRPILALPREVQDIDSEWADCVGGIEGVYDPPIALTSAHSAEKPTLPHAISSTTEPAAPKPTHEPLPVQTHTPQFTFDPVTTPEPPKQKLAPSTSPQDVHAKPTPTAQPPAQNPGQLSQESPAAAPQDPGASQSDHHSGDSSHAADPPSVPNPVSKAVISVGGVQVTAIVQQSSGPIEIAQHTLTHGDVATIHGQVVSVGRSGIVVHGQTAAFDRVAAQPTESEASPKPFMDINAVLHLGSESITARPLPTGGIQIGGKTLTPGGAVTVDGHTISAGSRGFIIDGGSTLAFNAPHIAGDDFPRPEAKVTLGSEVVTAAPLPSGDVLVNGHTLSLWQVTNIGGDNITAVRNGVAVDGKTAKFSEAQYGKQKASSAVTAQRTHLANKTSTASSIAKQSSTSSLDAAAAAATNSNASNRILTRSGAGWLLAILAITLLVYA</sequence>
<dbReference type="STRING" id="113226.A0A139IH32"/>
<dbReference type="Proteomes" id="UP000073492">
    <property type="component" value="Unassembled WGS sequence"/>
</dbReference>
<accession>A0A139IH32</accession>
<keyword evidence="3" id="KW-1185">Reference proteome</keyword>
<name>A0A139IH32_9PEZI</name>
<proteinExistence type="predicted"/>
<dbReference type="OrthoDB" id="3645368at2759"/>
<protein>
    <submittedName>
        <fullName evidence="2">Uncharacterized protein</fullName>
    </submittedName>
</protein>
<dbReference type="EMBL" id="LFZO01000097">
    <property type="protein sequence ID" value="KXT14000.1"/>
    <property type="molecule type" value="Genomic_DNA"/>
</dbReference>
<evidence type="ECO:0000313" key="3">
    <source>
        <dbReference type="Proteomes" id="UP000073492"/>
    </source>
</evidence>
<organism evidence="2 3">
    <name type="scientific">Pseudocercospora musae</name>
    <dbReference type="NCBI Taxonomy" id="113226"/>
    <lineage>
        <taxon>Eukaryota</taxon>
        <taxon>Fungi</taxon>
        <taxon>Dikarya</taxon>
        <taxon>Ascomycota</taxon>
        <taxon>Pezizomycotina</taxon>
        <taxon>Dothideomycetes</taxon>
        <taxon>Dothideomycetidae</taxon>
        <taxon>Mycosphaerellales</taxon>
        <taxon>Mycosphaerellaceae</taxon>
        <taxon>Pseudocercospora</taxon>
    </lineage>
</organism>